<dbReference type="EMBL" id="CP133612">
    <property type="protein sequence ID" value="WMV10789.1"/>
    <property type="molecule type" value="Genomic_DNA"/>
</dbReference>
<feature type="region of interest" description="Disordered" evidence="1">
    <location>
        <begin position="48"/>
        <end position="69"/>
    </location>
</feature>
<feature type="region of interest" description="Disordered" evidence="1">
    <location>
        <begin position="110"/>
        <end position="135"/>
    </location>
</feature>
<accession>A0AAF0PZG6</accession>
<evidence type="ECO:0000256" key="1">
    <source>
        <dbReference type="SAM" id="MobiDB-lite"/>
    </source>
</evidence>
<sequence length="164" mass="18224">MGKYVELLDAGIRLAARFNSHCPQTSRMYYHPPTPSKLDEQQYSNDHDLHHHNYDVSRGGATGGGSSAMMESSRERKMSKYVELLDTGVRMVARFNSHCPQTSRMYYHPPARHDEDHHQITGGDGGKNHQIGVSGGEKVSGVRFGSVVAKMGTDSNDFILFTVV</sequence>
<reference evidence="2" key="1">
    <citation type="submission" date="2023-08" db="EMBL/GenBank/DDBJ databases">
        <title>A de novo genome assembly of Solanum verrucosum Schlechtendal, a Mexican diploid species geographically isolated from the other diploid A-genome species in potato relatives.</title>
        <authorList>
            <person name="Hosaka K."/>
        </authorList>
    </citation>
    <scope>NUCLEOTIDE SEQUENCE</scope>
    <source>
        <tissue evidence="2">Young leaves</tissue>
    </source>
</reference>
<keyword evidence="3" id="KW-1185">Reference proteome</keyword>
<evidence type="ECO:0000313" key="3">
    <source>
        <dbReference type="Proteomes" id="UP001234989"/>
    </source>
</evidence>
<name>A0AAF0PZG6_SOLVR</name>
<dbReference type="PANTHER" id="PTHR33983">
    <property type="entry name" value="OS07G0185900 PROTEIN"/>
    <property type="match status" value="1"/>
</dbReference>
<protein>
    <submittedName>
        <fullName evidence="2">Uncharacterized protein</fullName>
    </submittedName>
</protein>
<proteinExistence type="predicted"/>
<gene>
    <name evidence="2" type="ORF">MTR67_004174</name>
</gene>
<organism evidence="2 3">
    <name type="scientific">Solanum verrucosum</name>
    <dbReference type="NCBI Taxonomy" id="315347"/>
    <lineage>
        <taxon>Eukaryota</taxon>
        <taxon>Viridiplantae</taxon>
        <taxon>Streptophyta</taxon>
        <taxon>Embryophyta</taxon>
        <taxon>Tracheophyta</taxon>
        <taxon>Spermatophyta</taxon>
        <taxon>Magnoliopsida</taxon>
        <taxon>eudicotyledons</taxon>
        <taxon>Gunneridae</taxon>
        <taxon>Pentapetalae</taxon>
        <taxon>asterids</taxon>
        <taxon>lamiids</taxon>
        <taxon>Solanales</taxon>
        <taxon>Solanaceae</taxon>
        <taxon>Solanoideae</taxon>
        <taxon>Solaneae</taxon>
        <taxon>Solanum</taxon>
    </lineage>
</organism>
<dbReference type="Proteomes" id="UP001234989">
    <property type="component" value="Chromosome 1"/>
</dbReference>
<dbReference type="PANTHER" id="PTHR33983:SF15">
    <property type="entry name" value="JACALIN-TYPE LECTIN DOMAIN-CONTAINING PROTEIN"/>
    <property type="match status" value="1"/>
</dbReference>
<evidence type="ECO:0000313" key="2">
    <source>
        <dbReference type="EMBL" id="WMV10789.1"/>
    </source>
</evidence>
<dbReference type="AlphaFoldDB" id="A0AAF0PZG6"/>